<organism evidence="2 3">
    <name type="scientific">Ananas comosus</name>
    <name type="common">Pineapple</name>
    <name type="synonym">Ananas ananas</name>
    <dbReference type="NCBI Taxonomy" id="4615"/>
    <lineage>
        <taxon>Eukaryota</taxon>
        <taxon>Viridiplantae</taxon>
        <taxon>Streptophyta</taxon>
        <taxon>Embryophyta</taxon>
        <taxon>Tracheophyta</taxon>
        <taxon>Spermatophyta</taxon>
        <taxon>Magnoliopsida</taxon>
        <taxon>Liliopsida</taxon>
        <taxon>Poales</taxon>
        <taxon>Bromeliaceae</taxon>
        <taxon>Bromelioideae</taxon>
        <taxon>Ananas</taxon>
    </lineage>
</organism>
<feature type="region of interest" description="Disordered" evidence="1">
    <location>
        <begin position="144"/>
        <end position="168"/>
    </location>
</feature>
<sequence length="302" mass="33907">MAAEEEARRGGFDERSRGRARRGDRRERGGIGSRERRDRREREAGARCGQLSLYASRAPLPASPCRLARRGGPTDPLRDPRPRPLEPASHLSPISFRSARIFFSSSPSPSRDRSEELAVPRVLSLALAPCSTKCPLPSTRALFDEMPRRSQGASRASERPLPSPRALFDEIPSRSPRALCGHRRGTPRPSRPVRRNFEPIAQGAPRATERDRSIVEASRGIPVVFSLEKPKVKLLPFKISATEEENPLVYQVRSLVDNELLFMQYCSLSSHIMTVILGKEATKLFNYQLFICQKLITVFLLN</sequence>
<feature type="region of interest" description="Disordered" evidence="1">
    <location>
        <begin position="1"/>
        <end position="46"/>
    </location>
</feature>
<gene>
    <name evidence="3" type="primary">LOC109717857</name>
</gene>
<protein>
    <submittedName>
        <fullName evidence="3">Uncharacterized protein LOC109717857 isoform X1</fullName>
    </submittedName>
</protein>
<keyword evidence="2" id="KW-1185">Reference proteome</keyword>
<feature type="region of interest" description="Disordered" evidence="1">
    <location>
        <begin position="60"/>
        <end position="90"/>
    </location>
</feature>
<reference evidence="3" key="2">
    <citation type="submission" date="2025-08" db="UniProtKB">
        <authorList>
            <consortium name="RefSeq"/>
        </authorList>
    </citation>
    <scope>IDENTIFICATION</scope>
    <source>
        <tissue evidence="3">Leaf</tissue>
    </source>
</reference>
<proteinExistence type="predicted"/>
<dbReference type="RefSeq" id="XP_020099390.1">
    <property type="nucleotide sequence ID" value="XM_020243801.1"/>
</dbReference>
<feature type="compositionally biased region" description="Basic and acidic residues" evidence="1">
    <location>
        <begin position="1"/>
        <end position="17"/>
    </location>
</feature>
<dbReference type="Proteomes" id="UP000515123">
    <property type="component" value="Linkage group 11"/>
</dbReference>
<name>A0A6P5G283_ANACO</name>
<evidence type="ECO:0000313" key="2">
    <source>
        <dbReference type="Proteomes" id="UP000515123"/>
    </source>
</evidence>
<evidence type="ECO:0000313" key="3">
    <source>
        <dbReference type="RefSeq" id="XP_020099390.1"/>
    </source>
</evidence>
<dbReference type="GeneID" id="109717857"/>
<accession>A0A6P5G283</accession>
<feature type="region of interest" description="Disordered" evidence="1">
    <location>
        <begin position="176"/>
        <end position="195"/>
    </location>
</feature>
<reference evidence="2" key="1">
    <citation type="journal article" date="2015" name="Nat. Genet.">
        <title>The pineapple genome and the evolution of CAM photosynthesis.</title>
        <authorList>
            <person name="Ming R."/>
            <person name="VanBuren R."/>
            <person name="Wai C.M."/>
            <person name="Tang H."/>
            <person name="Schatz M.C."/>
            <person name="Bowers J.E."/>
            <person name="Lyons E."/>
            <person name="Wang M.L."/>
            <person name="Chen J."/>
            <person name="Biggers E."/>
            <person name="Zhang J."/>
            <person name="Huang L."/>
            <person name="Zhang L."/>
            <person name="Miao W."/>
            <person name="Zhang J."/>
            <person name="Ye Z."/>
            <person name="Miao C."/>
            <person name="Lin Z."/>
            <person name="Wang H."/>
            <person name="Zhou H."/>
            <person name="Yim W.C."/>
            <person name="Priest H.D."/>
            <person name="Zheng C."/>
            <person name="Woodhouse M."/>
            <person name="Edger P.P."/>
            <person name="Guyot R."/>
            <person name="Guo H.B."/>
            <person name="Guo H."/>
            <person name="Zheng G."/>
            <person name="Singh R."/>
            <person name="Sharma A."/>
            <person name="Min X."/>
            <person name="Zheng Y."/>
            <person name="Lee H."/>
            <person name="Gurtowski J."/>
            <person name="Sedlazeck F.J."/>
            <person name="Harkess A."/>
            <person name="McKain M.R."/>
            <person name="Liao Z."/>
            <person name="Fang J."/>
            <person name="Liu J."/>
            <person name="Zhang X."/>
            <person name="Zhang Q."/>
            <person name="Hu W."/>
            <person name="Qin Y."/>
            <person name="Wang K."/>
            <person name="Chen L.Y."/>
            <person name="Shirley N."/>
            <person name="Lin Y.R."/>
            <person name="Liu L.Y."/>
            <person name="Hernandez A.G."/>
            <person name="Wright C.L."/>
            <person name="Bulone V."/>
            <person name="Tuskan G.A."/>
            <person name="Heath K."/>
            <person name="Zee F."/>
            <person name="Moore P.H."/>
            <person name="Sunkar R."/>
            <person name="Leebens-Mack J.H."/>
            <person name="Mockler T."/>
            <person name="Bennetzen J.L."/>
            <person name="Freeling M."/>
            <person name="Sankoff D."/>
            <person name="Paterson A.H."/>
            <person name="Zhu X."/>
            <person name="Yang X."/>
            <person name="Smith J.A."/>
            <person name="Cushman J.C."/>
            <person name="Paull R.E."/>
            <person name="Yu Q."/>
        </authorList>
    </citation>
    <scope>NUCLEOTIDE SEQUENCE [LARGE SCALE GENOMIC DNA]</scope>
    <source>
        <strain evidence="2">cv. F153</strain>
    </source>
</reference>
<feature type="compositionally biased region" description="Basic and acidic residues" evidence="1">
    <location>
        <begin position="24"/>
        <end position="45"/>
    </location>
</feature>
<dbReference type="AlphaFoldDB" id="A0A6P5G283"/>
<evidence type="ECO:0000256" key="1">
    <source>
        <dbReference type="SAM" id="MobiDB-lite"/>
    </source>
</evidence>
<dbReference type="OrthoDB" id="10265862at2759"/>
<feature type="compositionally biased region" description="Basic residues" evidence="1">
    <location>
        <begin position="180"/>
        <end position="194"/>
    </location>
</feature>